<evidence type="ECO:0000259" key="4">
    <source>
        <dbReference type="Pfam" id="PF05592"/>
    </source>
</evidence>
<dbReference type="GO" id="GO:0030596">
    <property type="term" value="F:alpha-L-rhamnosidase activity"/>
    <property type="evidence" value="ECO:0007669"/>
    <property type="project" value="UniProtKB-EC"/>
</dbReference>
<dbReference type="Pfam" id="PF17389">
    <property type="entry name" value="Bac_rhamnosid6H"/>
    <property type="match status" value="1"/>
</dbReference>
<dbReference type="InterPro" id="IPR016007">
    <property type="entry name" value="Alpha_rhamnosid"/>
</dbReference>
<dbReference type="Gene3D" id="1.50.10.10">
    <property type="match status" value="1"/>
</dbReference>
<feature type="domain" description="Bacterial alpha-L-rhamnosidase N-terminal" evidence="5">
    <location>
        <begin position="197"/>
        <end position="367"/>
    </location>
</feature>
<dbReference type="Gene3D" id="2.60.40.10">
    <property type="entry name" value="Immunoglobulins"/>
    <property type="match status" value="1"/>
</dbReference>
<dbReference type="AlphaFoldDB" id="A0A363NS36"/>
<dbReference type="PANTHER" id="PTHR33307:SF11">
    <property type="entry name" value="ALPHA-L-RHAMNOSIDASE"/>
    <property type="match status" value="1"/>
</dbReference>
<dbReference type="InterPro" id="IPR035398">
    <property type="entry name" value="Bac_rhamnosid_C"/>
</dbReference>
<dbReference type="OrthoDB" id="9766741at2"/>
<proteinExistence type="predicted"/>
<accession>A0A363NS36</accession>
<comment type="catalytic activity">
    <reaction evidence="1">
        <text>Hydrolysis of terminal non-reducing alpha-L-rhamnose residues in alpha-L-rhamnosides.</text>
        <dbReference type="EC" id="3.2.1.40"/>
    </reaction>
</comment>
<dbReference type="Pfam" id="PF25788">
    <property type="entry name" value="Ig_Rha78A_N"/>
    <property type="match status" value="1"/>
</dbReference>
<dbReference type="InterPro" id="IPR012341">
    <property type="entry name" value="6hp_glycosidase-like_sf"/>
</dbReference>
<evidence type="ECO:0000256" key="2">
    <source>
        <dbReference type="ARBA" id="ARBA00012652"/>
    </source>
</evidence>
<evidence type="ECO:0000313" key="9">
    <source>
        <dbReference type="Proteomes" id="UP000250831"/>
    </source>
</evidence>
<keyword evidence="3" id="KW-0378">Hydrolase</keyword>
<dbReference type="PIRSF" id="PIRSF010631">
    <property type="entry name" value="A-rhamnsds"/>
    <property type="match status" value="1"/>
</dbReference>
<evidence type="ECO:0000256" key="1">
    <source>
        <dbReference type="ARBA" id="ARBA00001445"/>
    </source>
</evidence>
<dbReference type="PANTHER" id="PTHR33307">
    <property type="entry name" value="ALPHA-RHAMNOSIDASE (EUROFUNG)"/>
    <property type="match status" value="1"/>
</dbReference>
<dbReference type="EC" id="3.2.1.40" evidence="2"/>
<sequence>MNTVGEKRKRMKNSVKRGIVLGSIFLLLLAMPMIGMAKLSVTRVLIEGRENPLGINTLKPSFSWQLHSDKFDVKQLAYRIQISKSARFAKQDMLWDSEWVAAEQSLNLLYQGTLLATGTSYYIRIHVRDNKNETATSAVQRFHTGLLNAEDWGNARWIAKDILPDSLVNPLPLSSSKLRLDKSYELPVFRKSVQIQKKISSSIAYVAGLGHYELLLNGKRVDDAVLQPGWTKYDKEAYYVVYDLTQAWQQGKNTIAALLGNGFYYIPPIKGRFQKHKVAFGLPKLKLKIVNTYTDGTQEIIVSDAGWKTHRSPITFSSMYGGEDYDARILPDDWSAPVYDDTNWQQALITDGPKLRAQDIDPVKIMQRFEPVGLQQTDGGKRITYDFGQNASGIVTLQMTGQAGDTVRVYPAELLTADGRLSQKHSGSPYYYQYIFAKDGTVSWQPRFTYYGFRYAEVQLHPAGSKAVRMNAIQLAHIRNSTAQVGSFQSSDTLFNQIHELINWAIKSNMVSVFTDCPHREKLGWLEQLHLMGPSVQFNFDAERLFAKSLRDMRQSQTKDGLVPEIAPEYVQFDWGGDMFRDSPEWGSSSIILAWYAYRWYGNKAFLADNYTMMTRYIDYLGTKAKDHILTQGLGDWYDLGPERPGVSQLTTPGITATAIYYYDLKLMVDIATLLGKKEDAEKFKTLQQAVFNAFNQQFYRPQEHSYGSGSQTALAMPLYVGLVPQEAEQAVFEKLTTTVCQNDTALTAGDIGHRYLLQILQSNNRDDLIYAMHHRDDRPGYGYQLRKGATALTESWAGLPNVSNNHFMLGHLMEWFHAGLGGIQQDTGSIAFKHFRIEPRMLDLLKDCEISFRSPYGKIYFNRKQSKENYQLEVPVNSRCTLVLPKGVYRVNGKQLDPNAMVLTTDHVELQLGSGNYTITK</sequence>
<dbReference type="Proteomes" id="UP000250831">
    <property type="component" value="Unassembled WGS sequence"/>
</dbReference>
<feature type="domain" description="Alpha-L-rhamnosidase six-hairpin glycosidase" evidence="6">
    <location>
        <begin position="484"/>
        <end position="819"/>
    </location>
</feature>
<dbReference type="InterPro" id="IPR008902">
    <property type="entry name" value="Rhamnosid_concanavalin"/>
</dbReference>
<dbReference type="GO" id="GO:0005975">
    <property type="term" value="P:carbohydrate metabolic process"/>
    <property type="evidence" value="ECO:0007669"/>
    <property type="project" value="InterPro"/>
</dbReference>
<dbReference type="InterPro" id="IPR008928">
    <property type="entry name" value="6-hairpin_glycosidase_sf"/>
</dbReference>
<gene>
    <name evidence="8" type="ORF">DCO56_16790</name>
</gene>
<organism evidence="8 9">
    <name type="scientific">Sphingobacterium athyrii</name>
    <dbReference type="NCBI Taxonomy" id="2152717"/>
    <lineage>
        <taxon>Bacteria</taxon>
        <taxon>Pseudomonadati</taxon>
        <taxon>Bacteroidota</taxon>
        <taxon>Sphingobacteriia</taxon>
        <taxon>Sphingobacteriales</taxon>
        <taxon>Sphingobacteriaceae</taxon>
        <taxon>Sphingobacterium</taxon>
    </lineage>
</organism>
<reference evidence="8 9" key="1">
    <citation type="submission" date="2018-04" db="EMBL/GenBank/DDBJ databases">
        <title>Sphingobacterium sp. M46 Genome.</title>
        <authorList>
            <person name="Cheng J."/>
            <person name="Li Y."/>
        </authorList>
    </citation>
    <scope>NUCLEOTIDE SEQUENCE [LARGE SCALE GENOMIC DNA]</scope>
    <source>
        <strain evidence="8 9">M46</strain>
    </source>
</reference>
<dbReference type="Gene3D" id="2.60.120.260">
    <property type="entry name" value="Galactose-binding domain-like"/>
    <property type="match status" value="2"/>
</dbReference>
<evidence type="ECO:0000256" key="3">
    <source>
        <dbReference type="ARBA" id="ARBA00022801"/>
    </source>
</evidence>
<feature type="domain" description="Alpha-L-rhamnosidase C-terminal" evidence="7">
    <location>
        <begin position="823"/>
        <end position="891"/>
    </location>
</feature>
<feature type="domain" description="Alpha-L-rhamnosidase concanavalin-like" evidence="4">
    <location>
        <begin position="381"/>
        <end position="470"/>
    </location>
</feature>
<dbReference type="Pfam" id="PF17390">
    <property type="entry name" value="Bac_rhamnosid_C"/>
    <property type="match status" value="1"/>
</dbReference>
<keyword evidence="9" id="KW-1185">Reference proteome</keyword>
<dbReference type="Pfam" id="PF05592">
    <property type="entry name" value="Bac_rhamnosid"/>
    <property type="match status" value="1"/>
</dbReference>
<evidence type="ECO:0000259" key="5">
    <source>
        <dbReference type="Pfam" id="PF08531"/>
    </source>
</evidence>
<dbReference type="Pfam" id="PF08531">
    <property type="entry name" value="Bac_rhamnosid_N"/>
    <property type="match status" value="1"/>
</dbReference>
<dbReference type="SUPFAM" id="SSF48208">
    <property type="entry name" value="Six-hairpin glycosidases"/>
    <property type="match status" value="1"/>
</dbReference>
<protein>
    <recommendedName>
        <fullName evidence="2">alpha-L-rhamnosidase</fullName>
        <ecNumber evidence="2">3.2.1.40</ecNumber>
    </recommendedName>
</protein>
<dbReference type="InterPro" id="IPR013783">
    <property type="entry name" value="Ig-like_fold"/>
</dbReference>
<dbReference type="InterPro" id="IPR035396">
    <property type="entry name" value="Bac_rhamnosid6H"/>
</dbReference>
<evidence type="ECO:0000313" key="8">
    <source>
        <dbReference type="EMBL" id="PUV23563.1"/>
    </source>
</evidence>
<comment type="caution">
    <text evidence="8">The sequence shown here is derived from an EMBL/GenBank/DDBJ whole genome shotgun (WGS) entry which is preliminary data.</text>
</comment>
<dbReference type="EMBL" id="QCXX01000004">
    <property type="protein sequence ID" value="PUV23563.1"/>
    <property type="molecule type" value="Genomic_DNA"/>
</dbReference>
<evidence type="ECO:0000259" key="7">
    <source>
        <dbReference type="Pfam" id="PF17390"/>
    </source>
</evidence>
<name>A0A363NS36_9SPHI</name>
<dbReference type="InterPro" id="IPR013737">
    <property type="entry name" value="Bac_rhamnosid_N"/>
</dbReference>
<dbReference type="Gene3D" id="2.60.420.10">
    <property type="entry name" value="Maltose phosphorylase, domain 3"/>
    <property type="match status" value="1"/>
</dbReference>
<evidence type="ECO:0000259" key="6">
    <source>
        <dbReference type="Pfam" id="PF17389"/>
    </source>
</evidence>